<dbReference type="Proteomes" id="UP001180536">
    <property type="component" value="Unassembled WGS sequence"/>
</dbReference>
<name>A0ABU1ZB65_9BURK</name>
<feature type="transmembrane region" description="Helical" evidence="1">
    <location>
        <begin position="75"/>
        <end position="95"/>
    </location>
</feature>
<feature type="transmembrane region" description="Helical" evidence="1">
    <location>
        <begin position="45"/>
        <end position="63"/>
    </location>
</feature>
<dbReference type="EMBL" id="JAVDXQ010000004">
    <property type="protein sequence ID" value="MDR7297860.1"/>
    <property type="molecule type" value="Genomic_DNA"/>
</dbReference>
<organism evidence="2 3">
    <name type="scientific">Pelomonas aquatica</name>
    <dbReference type="NCBI Taxonomy" id="431058"/>
    <lineage>
        <taxon>Bacteria</taxon>
        <taxon>Pseudomonadati</taxon>
        <taxon>Pseudomonadota</taxon>
        <taxon>Betaproteobacteria</taxon>
        <taxon>Burkholderiales</taxon>
        <taxon>Sphaerotilaceae</taxon>
        <taxon>Roseateles</taxon>
    </lineage>
</organism>
<keyword evidence="1" id="KW-0472">Membrane</keyword>
<feature type="transmembrane region" description="Helical" evidence="1">
    <location>
        <begin position="107"/>
        <end position="125"/>
    </location>
</feature>
<evidence type="ECO:0000256" key="1">
    <source>
        <dbReference type="SAM" id="Phobius"/>
    </source>
</evidence>
<keyword evidence="1" id="KW-1133">Transmembrane helix</keyword>
<comment type="caution">
    <text evidence="2">The sequence shown here is derived from an EMBL/GenBank/DDBJ whole genome shotgun (WGS) entry which is preliminary data.</text>
</comment>
<proteinExistence type="predicted"/>
<protein>
    <recommendedName>
        <fullName evidence="4">Transmembrane protein</fullName>
    </recommendedName>
</protein>
<dbReference type="RefSeq" id="WP_310346506.1">
    <property type="nucleotide sequence ID" value="NZ_JAVDXQ010000004.1"/>
</dbReference>
<keyword evidence="3" id="KW-1185">Reference proteome</keyword>
<sequence>MPLTRFSRSALSAIFWSQWAYWCALAMAVWAYFVLPGGSVRTALILTPVMPGVLVFAVCYWLYRSCDEYIRLRTLQAATFTACVVALLCLVYFLLELVGLPKLSMMWVHVVGWSVFNAQMLWLVLQAR</sequence>
<feature type="transmembrane region" description="Helical" evidence="1">
    <location>
        <begin position="12"/>
        <end position="33"/>
    </location>
</feature>
<gene>
    <name evidence="2" type="ORF">J2X16_003209</name>
</gene>
<reference evidence="2 3" key="1">
    <citation type="submission" date="2023-07" db="EMBL/GenBank/DDBJ databases">
        <title>Sorghum-associated microbial communities from plants grown in Nebraska, USA.</title>
        <authorList>
            <person name="Schachtman D."/>
        </authorList>
    </citation>
    <scope>NUCLEOTIDE SEQUENCE [LARGE SCALE GENOMIC DNA]</scope>
    <source>
        <strain evidence="2 3">BE310</strain>
    </source>
</reference>
<evidence type="ECO:0008006" key="4">
    <source>
        <dbReference type="Google" id="ProtNLM"/>
    </source>
</evidence>
<evidence type="ECO:0000313" key="2">
    <source>
        <dbReference type="EMBL" id="MDR7297860.1"/>
    </source>
</evidence>
<evidence type="ECO:0000313" key="3">
    <source>
        <dbReference type="Proteomes" id="UP001180536"/>
    </source>
</evidence>
<keyword evidence="1" id="KW-0812">Transmembrane</keyword>
<accession>A0ABU1ZB65</accession>